<dbReference type="Gramene" id="AUR62043436-RA">
    <property type="protein sequence ID" value="AUR62043436-RA:cds"/>
    <property type="gene ID" value="AUR62043436"/>
</dbReference>
<accession>A0A803NBJ5</accession>
<organism evidence="2 3">
    <name type="scientific">Chenopodium quinoa</name>
    <name type="common">Quinoa</name>
    <dbReference type="NCBI Taxonomy" id="63459"/>
    <lineage>
        <taxon>Eukaryota</taxon>
        <taxon>Viridiplantae</taxon>
        <taxon>Streptophyta</taxon>
        <taxon>Embryophyta</taxon>
        <taxon>Tracheophyta</taxon>
        <taxon>Spermatophyta</taxon>
        <taxon>Magnoliopsida</taxon>
        <taxon>eudicotyledons</taxon>
        <taxon>Gunneridae</taxon>
        <taxon>Pentapetalae</taxon>
        <taxon>Caryophyllales</taxon>
        <taxon>Chenopodiaceae</taxon>
        <taxon>Chenopodioideae</taxon>
        <taxon>Atripliceae</taxon>
        <taxon>Chenopodium</taxon>
    </lineage>
</organism>
<feature type="region of interest" description="Disordered" evidence="1">
    <location>
        <begin position="1"/>
        <end position="57"/>
    </location>
</feature>
<dbReference type="AlphaFoldDB" id="A0A803NBJ5"/>
<reference evidence="2" key="1">
    <citation type="journal article" date="2017" name="Nature">
        <title>The genome of Chenopodium quinoa.</title>
        <authorList>
            <person name="Jarvis D.E."/>
            <person name="Ho Y.S."/>
            <person name="Lightfoot D.J."/>
            <person name="Schmoeckel S.M."/>
            <person name="Li B."/>
            <person name="Borm T.J.A."/>
            <person name="Ohyanagi H."/>
            <person name="Mineta K."/>
            <person name="Michell C.T."/>
            <person name="Saber N."/>
            <person name="Kharbatia N.M."/>
            <person name="Rupper R.R."/>
            <person name="Sharp A.R."/>
            <person name="Dally N."/>
            <person name="Boughton B.A."/>
            <person name="Woo Y.H."/>
            <person name="Gao G."/>
            <person name="Schijlen E.G.W.M."/>
            <person name="Guo X."/>
            <person name="Momin A.A."/>
            <person name="Negrao S."/>
            <person name="Al-Babili S."/>
            <person name="Gehring C."/>
            <person name="Roessner U."/>
            <person name="Jung C."/>
            <person name="Murphy K."/>
            <person name="Arold S.T."/>
            <person name="Gojobori T."/>
            <person name="van der Linden C.G."/>
            <person name="van Loo E.N."/>
            <person name="Jellen E.N."/>
            <person name="Maughan P.J."/>
            <person name="Tester M."/>
        </authorList>
    </citation>
    <scope>NUCLEOTIDE SEQUENCE [LARGE SCALE GENOMIC DNA]</scope>
    <source>
        <strain evidence="2">cv. PI 614886</strain>
    </source>
</reference>
<dbReference type="EnsemblPlants" id="AUR62043436-RA">
    <property type="protein sequence ID" value="AUR62043436-RA:cds"/>
    <property type="gene ID" value="AUR62043436"/>
</dbReference>
<dbReference type="Proteomes" id="UP000596660">
    <property type="component" value="Unplaced"/>
</dbReference>
<evidence type="ECO:0000256" key="1">
    <source>
        <dbReference type="SAM" id="MobiDB-lite"/>
    </source>
</evidence>
<keyword evidence="3" id="KW-1185">Reference proteome</keyword>
<proteinExistence type="predicted"/>
<protein>
    <submittedName>
        <fullName evidence="2">Uncharacterized protein</fullName>
    </submittedName>
</protein>
<reference evidence="2" key="2">
    <citation type="submission" date="2021-03" db="UniProtKB">
        <authorList>
            <consortium name="EnsemblPlants"/>
        </authorList>
    </citation>
    <scope>IDENTIFICATION</scope>
</reference>
<name>A0A803NBJ5_CHEQI</name>
<feature type="compositionally biased region" description="Basic and acidic residues" evidence="1">
    <location>
        <begin position="19"/>
        <end position="54"/>
    </location>
</feature>
<evidence type="ECO:0000313" key="3">
    <source>
        <dbReference type="Proteomes" id="UP000596660"/>
    </source>
</evidence>
<sequence>MAKKKLTKLGAIRGSGDQHQTREPRTPGYERVRMERIKENGSKMKELGGMDKPRRGPTMCYKVHGRSEEERLEITLNEHGQPIGPDDKTCNEFTSFLGTIARKANILPLTIQNWPILRNEKKDELWEYVMRELGDINSPKDGDSVVAAVFNSSDKKKGKLCLQGRDVSSTQLNQKAMMKETEKKHANEVKAIEKYYEDRRQQDRVELANGLRSLFSQLQQQIPHTSFDLGVFGSLLLDDHSEKDANCQDNMEGMLPLQSASTSNQVHNIFKKSKLIV</sequence>
<evidence type="ECO:0000313" key="2">
    <source>
        <dbReference type="EnsemblPlants" id="AUR62043436-RA:cds"/>
    </source>
</evidence>